<evidence type="ECO:0000259" key="8">
    <source>
        <dbReference type="Pfam" id="PF03522"/>
    </source>
</evidence>
<dbReference type="Proteomes" id="UP000887566">
    <property type="component" value="Unplaced"/>
</dbReference>
<dbReference type="AlphaFoldDB" id="A0A914W2W5"/>
<feature type="compositionally biased region" description="Basic and acidic residues" evidence="5">
    <location>
        <begin position="1"/>
        <end position="11"/>
    </location>
</feature>
<sequence length="1111" mass="123249">MTDQRDSRSLPRIEVSNVDPDSQENHGRGLFERLGFSNNSDRKNSKISLQENSASRDGSTISVEIDEINFWSCDETVERPPIAEHYRTIDRSNSNHGDGLHPGKILIPSRPSMSDLMDESMQQLERKTRDRFQVESVDPIEPLKEFVSTSDAKLKLGWIEGVLMRCLLDILGVMLFLRITWVAGQAGVMFGTLIVLLAATVTSLTAISMCAICTNGEVKGGGTYFMISRSLGPEFGGSIGVLFSFAYAVGAAMHLVGLAETVRDIMKENGWAIFDNGLADVRIIGLVTCTVWMGSVFAGTAFVSKTQVALLLILTVSMLNYVVGTFFPVSAEESVRGITGYSFGTLTDNMGPSWRDGHNFFSIFGIFFPAASGIMAGANISGDLKDPSMAIPKGTLLAIGITTGIYLCIIWTAGATTVRDAAGIEPLWLINDSSSLYFPACAANNTCPYGLVNYFQVMETDSVWGPLITAGIFAATLSSALSALVSSPKVFQAVCQDRIFPYIEWFGKGYGRDEDPYRAYGLVYIIAMCFILIADLNVIAPIISNFFLAAFAVVNYACFDASFSRSIGFRPTFKYYNKWISLLGAVLCLFVMFITAWATALFSFFCFSVIFMYIRHRKPDINWGSSVQANTYRTALSSILRLTNTVEHVKNYRPQLLVLTGNPVARTPLVDFAYSITKGNSLMICGHVVPAFYYPVDNPNLRAGAHTLLLTAGLGKMRPNILMLGFKSNWHVNGLDGLVEIRDYMDLISDAFENNMGLMVLCSSKGGLDMSEFLEKHDLTDIAKLQLPVFKISIYHSRDSSRKGSRLELDSTNVITPSMTPASPTTLSPVAQRKVHRRKDKNTLSFDNFAFTLGEFEEENPTLKEIKKMEGTNGRLSEISETNMDSPSEDTVAYSTISSMLETENKFLQVVTAKQKLTAVINRFKTKVKAAVIDVWWLYDDGGLTLLIPHLLTQHKSYLEGGKLRVFTIASSPANLKEEQRRMVELLSQFRINCSDVFVLTNMSEPPSESTIVEFENFIAPFRGTTDVLEGQITNDELEAQKCRTNRQLRCREMLLQYSMEADLIVMTMPVPRRKQVSSSLFMAWLHMLTHDLPPTLLVRGNQTSVLTVYS</sequence>
<dbReference type="Pfam" id="PF03522">
    <property type="entry name" value="SLC12"/>
    <property type="match status" value="1"/>
</dbReference>
<feature type="transmembrane region" description="Helical" evidence="6">
    <location>
        <begin position="235"/>
        <end position="256"/>
    </location>
</feature>
<dbReference type="InterPro" id="IPR018491">
    <property type="entry name" value="SLC12_C"/>
</dbReference>
<dbReference type="GO" id="GO:0008511">
    <property type="term" value="F:sodium:potassium:chloride symporter activity"/>
    <property type="evidence" value="ECO:0007669"/>
    <property type="project" value="TreeGrafter"/>
</dbReference>
<feature type="region of interest" description="Disordered" evidence="5">
    <location>
        <begin position="1"/>
        <end position="58"/>
    </location>
</feature>
<feature type="transmembrane region" description="Helical" evidence="6">
    <location>
        <begin position="360"/>
        <end position="382"/>
    </location>
</feature>
<feature type="transmembrane region" description="Helical" evidence="6">
    <location>
        <begin position="580"/>
        <end position="613"/>
    </location>
</feature>
<feature type="domain" description="Amino acid permease/ SLC12A" evidence="7">
    <location>
        <begin position="161"/>
        <end position="657"/>
    </location>
</feature>
<feature type="transmembrane region" description="Helical" evidence="6">
    <location>
        <begin position="310"/>
        <end position="329"/>
    </location>
</feature>
<dbReference type="GO" id="GO:0055078">
    <property type="term" value="P:sodium ion homeostasis"/>
    <property type="evidence" value="ECO:0007669"/>
    <property type="project" value="TreeGrafter"/>
</dbReference>
<reference evidence="10" key="1">
    <citation type="submission" date="2022-11" db="UniProtKB">
        <authorList>
            <consortium name="WormBaseParasite"/>
        </authorList>
    </citation>
    <scope>IDENTIFICATION</scope>
</reference>
<feature type="transmembrane region" description="Helical" evidence="6">
    <location>
        <begin position="189"/>
        <end position="214"/>
    </location>
</feature>
<dbReference type="InterPro" id="IPR004842">
    <property type="entry name" value="SLC12A_fam"/>
</dbReference>
<evidence type="ECO:0000259" key="7">
    <source>
        <dbReference type="Pfam" id="PF00324"/>
    </source>
</evidence>
<dbReference type="GO" id="GO:1990573">
    <property type="term" value="P:potassium ion import across plasma membrane"/>
    <property type="evidence" value="ECO:0007669"/>
    <property type="project" value="TreeGrafter"/>
</dbReference>
<keyword evidence="4 6" id="KW-0472">Membrane</keyword>
<evidence type="ECO:0000256" key="1">
    <source>
        <dbReference type="ARBA" id="ARBA00004141"/>
    </source>
</evidence>
<proteinExistence type="predicted"/>
<accession>A0A914W2W5</accession>
<dbReference type="GO" id="GO:0006884">
    <property type="term" value="P:cell volume homeostasis"/>
    <property type="evidence" value="ECO:0007669"/>
    <property type="project" value="TreeGrafter"/>
</dbReference>
<name>A0A914W2W5_9BILA</name>
<dbReference type="GO" id="GO:0055075">
    <property type="term" value="P:potassium ion homeostasis"/>
    <property type="evidence" value="ECO:0007669"/>
    <property type="project" value="TreeGrafter"/>
</dbReference>
<dbReference type="Pfam" id="PF00324">
    <property type="entry name" value="AA_permease"/>
    <property type="match status" value="1"/>
</dbReference>
<dbReference type="FunFam" id="1.20.1740.10:FF:000022">
    <property type="entry name" value="Bumetanide-sensitive na-k-cl cotransport protein"/>
    <property type="match status" value="1"/>
</dbReference>
<keyword evidence="2 6" id="KW-0812">Transmembrane</keyword>
<evidence type="ECO:0000313" key="9">
    <source>
        <dbReference type="Proteomes" id="UP000887566"/>
    </source>
</evidence>
<dbReference type="PANTHER" id="PTHR11827:SF103">
    <property type="entry name" value="SODIUM CHLORIDE COTRANSPORTER 69, ISOFORM E"/>
    <property type="match status" value="1"/>
</dbReference>
<feature type="transmembrane region" description="Helical" evidence="6">
    <location>
        <begin position="517"/>
        <end position="533"/>
    </location>
</feature>
<feature type="transmembrane region" description="Helical" evidence="6">
    <location>
        <begin position="394"/>
        <end position="413"/>
    </location>
</feature>
<comment type="subcellular location">
    <subcellularLocation>
        <location evidence="1">Membrane</location>
        <topology evidence="1">Multi-pass membrane protein</topology>
    </subcellularLocation>
</comment>
<protein>
    <submittedName>
        <fullName evidence="10">Solute carrier family 12 member 2</fullName>
    </submittedName>
</protein>
<dbReference type="WBParaSite" id="PSAMB.scaffold3047size19907.g20169.t1">
    <property type="protein sequence ID" value="PSAMB.scaffold3047size19907.g20169.t1"/>
    <property type="gene ID" value="PSAMB.scaffold3047size19907.g20169"/>
</dbReference>
<feature type="transmembrane region" description="Helical" evidence="6">
    <location>
        <begin position="283"/>
        <end position="303"/>
    </location>
</feature>
<evidence type="ECO:0000256" key="6">
    <source>
        <dbReference type="SAM" id="Phobius"/>
    </source>
</evidence>
<evidence type="ECO:0000256" key="4">
    <source>
        <dbReference type="ARBA" id="ARBA00023136"/>
    </source>
</evidence>
<feature type="transmembrane region" description="Helical" evidence="6">
    <location>
        <begin position="463"/>
        <end position="485"/>
    </location>
</feature>
<evidence type="ECO:0000256" key="5">
    <source>
        <dbReference type="SAM" id="MobiDB-lite"/>
    </source>
</evidence>
<evidence type="ECO:0000256" key="3">
    <source>
        <dbReference type="ARBA" id="ARBA00022989"/>
    </source>
</evidence>
<dbReference type="GO" id="GO:0016020">
    <property type="term" value="C:membrane"/>
    <property type="evidence" value="ECO:0007669"/>
    <property type="project" value="UniProtKB-SubCell"/>
</dbReference>
<feature type="transmembrane region" description="Helical" evidence="6">
    <location>
        <begin position="162"/>
        <end position="183"/>
    </location>
</feature>
<dbReference type="PANTHER" id="PTHR11827">
    <property type="entry name" value="SOLUTE CARRIER FAMILY 12, CATION COTRANSPORTERS"/>
    <property type="match status" value="1"/>
</dbReference>
<dbReference type="GO" id="GO:0055064">
    <property type="term" value="P:chloride ion homeostasis"/>
    <property type="evidence" value="ECO:0007669"/>
    <property type="project" value="TreeGrafter"/>
</dbReference>
<dbReference type="InterPro" id="IPR004841">
    <property type="entry name" value="AA-permease/SLC12A_dom"/>
</dbReference>
<evidence type="ECO:0000313" key="10">
    <source>
        <dbReference type="WBParaSite" id="PSAMB.scaffold3047size19907.g20169.t1"/>
    </source>
</evidence>
<keyword evidence="9" id="KW-1185">Reference proteome</keyword>
<dbReference type="Gene3D" id="1.20.1740.10">
    <property type="entry name" value="Amino acid/polyamine transporter I"/>
    <property type="match status" value="1"/>
</dbReference>
<evidence type="ECO:0000256" key="2">
    <source>
        <dbReference type="ARBA" id="ARBA00022692"/>
    </source>
</evidence>
<feature type="compositionally biased region" description="Polar residues" evidence="5">
    <location>
        <begin position="46"/>
        <end position="58"/>
    </location>
</feature>
<feature type="domain" description="SLC12A transporter C-terminal" evidence="8">
    <location>
        <begin position="691"/>
        <end position="1111"/>
    </location>
</feature>
<keyword evidence="3 6" id="KW-1133">Transmembrane helix</keyword>
<organism evidence="9 10">
    <name type="scientific">Plectus sambesii</name>
    <dbReference type="NCBI Taxonomy" id="2011161"/>
    <lineage>
        <taxon>Eukaryota</taxon>
        <taxon>Metazoa</taxon>
        <taxon>Ecdysozoa</taxon>
        <taxon>Nematoda</taxon>
        <taxon>Chromadorea</taxon>
        <taxon>Plectida</taxon>
        <taxon>Plectina</taxon>
        <taxon>Plectoidea</taxon>
        <taxon>Plectidae</taxon>
        <taxon>Plectus</taxon>
    </lineage>
</organism>
<feature type="transmembrane region" description="Helical" evidence="6">
    <location>
        <begin position="539"/>
        <end position="559"/>
    </location>
</feature>